<evidence type="ECO:0000313" key="1">
    <source>
        <dbReference type="EMBL" id="KAK9273744.1"/>
    </source>
</evidence>
<gene>
    <name evidence="1" type="ORF">L1049_018554</name>
</gene>
<dbReference type="PANTHER" id="PTHR33984">
    <property type="entry name" value="OS02G0717600 PROTEIN"/>
    <property type="match status" value="1"/>
</dbReference>
<name>A0AAP0WME2_LIQFO</name>
<organism evidence="1 2">
    <name type="scientific">Liquidambar formosana</name>
    <name type="common">Formosan gum</name>
    <dbReference type="NCBI Taxonomy" id="63359"/>
    <lineage>
        <taxon>Eukaryota</taxon>
        <taxon>Viridiplantae</taxon>
        <taxon>Streptophyta</taxon>
        <taxon>Embryophyta</taxon>
        <taxon>Tracheophyta</taxon>
        <taxon>Spermatophyta</taxon>
        <taxon>Magnoliopsida</taxon>
        <taxon>eudicotyledons</taxon>
        <taxon>Gunneridae</taxon>
        <taxon>Pentapetalae</taxon>
        <taxon>Saxifragales</taxon>
        <taxon>Altingiaceae</taxon>
        <taxon>Liquidambar</taxon>
    </lineage>
</organism>
<dbReference type="EMBL" id="JBBPBK010000012">
    <property type="protein sequence ID" value="KAK9273744.1"/>
    <property type="molecule type" value="Genomic_DNA"/>
</dbReference>
<comment type="caution">
    <text evidence="1">The sequence shown here is derived from an EMBL/GenBank/DDBJ whole genome shotgun (WGS) entry which is preliminary data.</text>
</comment>
<proteinExistence type="predicted"/>
<accession>A0AAP0WME2</accession>
<keyword evidence="2" id="KW-1185">Reference proteome</keyword>
<dbReference type="AlphaFoldDB" id="A0AAP0WME2"/>
<dbReference type="PANTHER" id="PTHR33984:SF10">
    <property type="entry name" value="S1 MOTIF DOMAIN-CONTAINING PROTEIN"/>
    <property type="match status" value="1"/>
</dbReference>
<sequence length="311" mass="34611">MGSVQTMVCVKQVKQEVQEEWDESMPLPGDIIEGFSEEDAEGLFMPAKGRSEFSSQLGKISRQVETIWVKVRRGDSTLKLQACVVPERCSKLHRRFTFRAASDERHVAVLGDLTLEQCTELQDMSRKVVNVDCRGFNKKGVIYDWKMKVGTYLPDNRSTIVQGIRLWFLPGIAEVSIELTLEPGETRFGMDIKRTEEGFSCIYSVTKGSAAERAGLGRLREEANATGHLVVISRLEGKSLIPSNACSEGLIYCCDHMEIKDTLTSAMDGMDSIVLHIMAWPNPNQTSPRVPQAIGAAILRPPNGYCPPQRS</sequence>
<dbReference type="Proteomes" id="UP001415857">
    <property type="component" value="Unassembled WGS sequence"/>
</dbReference>
<evidence type="ECO:0000313" key="2">
    <source>
        <dbReference type="Proteomes" id="UP001415857"/>
    </source>
</evidence>
<protein>
    <submittedName>
        <fullName evidence="1">Uncharacterized protein</fullName>
    </submittedName>
</protein>
<reference evidence="1 2" key="1">
    <citation type="journal article" date="2024" name="Plant J.">
        <title>Genome sequences and population genomics reveal climatic adaptation and genomic divergence between two closely related sweetgum species.</title>
        <authorList>
            <person name="Xu W.Q."/>
            <person name="Ren C.Q."/>
            <person name="Zhang X.Y."/>
            <person name="Comes H.P."/>
            <person name="Liu X.H."/>
            <person name="Li Y.G."/>
            <person name="Kettle C.J."/>
            <person name="Jalonen R."/>
            <person name="Gaisberger H."/>
            <person name="Ma Y.Z."/>
            <person name="Qiu Y.X."/>
        </authorList>
    </citation>
    <scope>NUCLEOTIDE SEQUENCE [LARGE SCALE GENOMIC DNA]</scope>
    <source>
        <strain evidence="1">Hangzhou</strain>
    </source>
</reference>